<evidence type="ECO:0000313" key="2">
    <source>
        <dbReference type="Proteomes" id="UP000324897"/>
    </source>
</evidence>
<reference evidence="1 2" key="1">
    <citation type="journal article" date="2019" name="Sci. Rep.">
        <title>A high-quality genome of Eragrostis curvula grass provides insights into Poaceae evolution and supports new strategies to enhance forage quality.</title>
        <authorList>
            <person name="Carballo J."/>
            <person name="Santos B.A.C.M."/>
            <person name="Zappacosta D."/>
            <person name="Garbus I."/>
            <person name="Selva J.P."/>
            <person name="Gallo C.A."/>
            <person name="Diaz A."/>
            <person name="Albertini E."/>
            <person name="Caccamo M."/>
            <person name="Echenique V."/>
        </authorList>
    </citation>
    <scope>NUCLEOTIDE SEQUENCE [LARGE SCALE GENOMIC DNA]</scope>
    <source>
        <strain evidence="2">cv. Victoria</strain>
        <tissue evidence="1">Leaf</tissue>
    </source>
</reference>
<organism evidence="1 2">
    <name type="scientific">Eragrostis curvula</name>
    <name type="common">weeping love grass</name>
    <dbReference type="NCBI Taxonomy" id="38414"/>
    <lineage>
        <taxon>Eukaryota</taxon>
        <taxon>Viridiplantae</taxon>
        <taxon>Streptophyta</taxon>
        <taxon>Embryophyta</taxon>
        <taxon>Tracheophyta</taxon>
        <taxon>Spermatophyta</taxon>
        <taxon>Magnoliopsida</taxon>
        <taxon>Liliopsida</taxon>
        <taxon>Poales</taxon>
        <taxon>Poaceae</taxon>
        <taxon>PACMAD clade</taxon>
        <taxon>Chloridoideae</taxon>
        <taxon>Eragrostideae</taxon>
        <taxon>Eragrostidinae</taxon>
        <taxon>Eragrostis</taxon>
    </lineage>
</organism>
<keyword evidence="2" id="KW-1185">Reference proteome</keyword>
<name>A0A5J9SE30_9POAL</name>
<dbReference type="Gramene" id="TVT97078">
    <property type="protein sequence ID" value="TVT97078"/>
    <property type="gene ID" value="EJB05_57693"/>
</dbReference>
<accession>A0A5J9SE30</accession>
<comment type="caution">
    <text evidence="1">The sequence shown here is derived from an EMBL/GenBank/DDBJ whole genome shotgun (WGS) entry which is preliminary data.</text>
</comment>
<evidence type="ECO:0000313" key="1">
    <source>
        <dbReference type="EMBL" id="TVT97078.1"/>
    </source>
</evidence>
<dbReference type="Proteomes" id="UP000324897">
    <property type="component" value="Unassembled WGS sequence"/>
</dbReference>
<gene>
    <name evidence="1" type="ORF">EJB05_57693</name>
</gene>
<dbReference type="EMBL" id="RWGY01001084">
    <property type="protein sequence ID" value="TVT97078.1"/>
    <property type="molecule type" value="Genomic_DNA"/>
</dbReference>
<feature type="non-terminal residue" evidence="1">
    <location>
        <position position="106"/>
    </location>
</feature>
<proteinExistence type="predicted"/>
<sequence length="106" mass="11058">MIPGSSSPPAAINSVPSRIPMPRIYFGEVPSAAPLWPSPLSSRRADPGSPAAVLPAALSQCCSRCRGPVVVASMAARESGASLREGFDFPGALKFIEKPIKKIVDL</sequence>
<protein>
    <submittedName>
        <fullName evidence="1">Uncharacterized protein</fullName>
    </submittedName>
</protein>
<dbReference type="AlphaFoldDB" id="A0A5J9SE30"/>